<gene>
    <name evidence="1" type="ORF">L6164_003903</name>
</gene>
<name>A0ACB9Q2Y8_BAUVA</name>
<dbReference type="Proteomes" id="UP000828941">
    <property type="component" value="Chromosome 2"/>
</dbReference>
<keyword evidence="2" id="KW-1185">Reference proteome</keyword>
<reference evidence="1 2" key="1">
    <citation type="journal article" date="2022" name="DNA Res.">
        <title>Chromosomal-level genome assembly of the orchid tree Bauhinia variegata (Leguminosae; Cercidoideae) supports the allotetraploid origin hypothesis of Bauhinia.</title>
        <authorList>
            <person name="Zhong Y."/>
            <person name="Chen Y."/>
            <person name="Zheng D."/>
            <person name="Pang J."/>
            <person name="Liu Y."/>
            <person name="Luo S."/>
            <person name="Meng S."/>
            <person name="Qian L."/>
            <person name="Wei D."/>
            <person name="Dai S."/>
            <person name="Zhou R."/>
        </authorList>
    </citation>
    <scope>NUCLEOTIDE SEQUENCE [LARGE SCALE GENOMIC DNA]</scope>
    <source>
        <strain evidence="1">BV-YZ2020</strain>
    </source>
</reference>
<protein>
    <submittedName>
        <fullName evidence="1">Uncharacterized protein</fullName>
    </submittedName>
</protein>
<organism evidence="1 2">
    <name type="scientific">Bauhinia variegata</name>
    <name type="common">Purple orchid tree</name>
    <name type="synonym">Phanera variegata</name>
    <dbReference type="NCBI Taxonomy" id="167791"/>
    <lineage>
        <taxon>Eukaryota</taxon>
        <taxon>Viridiplantae</taxon>
        <taxon>Streptophyta</taxon>
        <taxon>Embryophyta</taxon>
        <taxon>Tracheophyta</taxon>
        <taxon>Spermatophyta</taxon>
        <taxon>Magnoliopsida</taxon>
        <taxon>eudicotyledons</taxon>
        <taxon>Gunneridae</taxon>
        <taxon>Pentapetalae</taxon>
        <taxon>rosids</taxon>
        <taxon>fabids</taxon>
        <taxon>Fabales</taxon>
        <taxon>Fabaceae</taxon>
        <taxon>Cercidoideae</taxon>
        <taxon>Cercideae</taxon>
        <taxon>Bauhiniinae</taxon>
        <taxon>Bauhinia</taxon>
    </lineage>
</organism>
<comment type="caution">
    <text evidence="1">The sequence shown here is derived from an EMBL/GenBank/DDBJ whole genome shotgun (WGS) entry which is preliminary data.</text>
</comment>
<evidence type="ECO:0000313" key="1">
    <source>
        <dbReference type="EMBL" id="KAI4355098.1"/>
    </source>
</evidence>
<dbReference type="EMBL" id="CM039427">
    <property type="protein sequence ID" value="KAI4355098.1"/>
    <property type="molecule type" value="Genomic_DNA"/>
</dbReference>
<evidence type="ECO:0000313" key="2">
    <source>
        <dbReference type="Proteomes" id="UP000828941"/>
    </source>
</evidence>
<sequence>MQSAGGGGPGRNPSVGPAGRPTSTSSAASPSSSSSSHLGLDSLQQQQQQQIAGSRQSLQHQLLRKPEGNEAFLAYQAGLQGVFASNNFSTPAAMQLPQQSWKFIDLAQHGSSQEAQLKGQGVEQQMLNPVQQAYLQYALQAQQKSALAMQSQQQTKMGIVGSSSVKNQEMRIGNLKMQDLMSMPAVNQAQASTSRNSSEHFTRGENQNEQGQQLVPDHKGEGKPSTSGPAIGHLMPGNIRPAQAPMTQQGIQNVLNNQIAVSAQLQAMQAWAHERNIDLTHPANANLMAQLFPLMQSRMVSQQKANDSNVGAQSSPVPVSKQQVTSPAVVSENSAHANASSDVSGQSGSAKPRQTVPPSHLGPPTNVGITSNVNDMAVQQFSVHGRESQAHLRPPVVGNGMPPVHPHQSSGNVNLGADHPLNAKNSLSGSEPPQMQYIRQSKQPSPQSAGTSNEGGSGNHVISQMVPAQVPQKIGFTKPQLHVLKAQILALRRLKKGEGTLPQELLRAIVPPPLELQVQQSHPVGEKNQDKSVLNTGAEHPRKIDSMAKDSQSIPATNGPSSSKQEALARDEKAAVPAVHMQAMPAVTKESASTLPAEKEEQQSVGSSVKPDHENERGISRTPVRNELPLDRGKAIVSQTSVSDAMQIKKPAQVGTVAPSKDLASSRKYHGPLFDFPFFTRKPDSFGSSMLVNNNNLSLAYDVKDLLFEEGLEVLTKKRTESLKKIEGLLAVNLERKRIRPDLVLRLQIEEKKLRLLNLQARLRDEIDQQQQEIMAMPDRPYRKFVRLCERQRLELARQVQASQRALREKQIKSIFLWRKKLLEAHWGIRDARTARNRGVAKYHERMLKEFSKRKDDDRNKRMEALKNNDVDRYREMLLEQQTSIPGDAAERYAVLSTFLTQTEEYLHKLGSKITAAKNQQEMEEAARAAAAAARLQGLSEEEVRAAAACAGEEVMIRNHFMEMNAPRDSSSVSKYYSLAHAVNEKVIRQPSMLRAGTLRDYQLVGLQWMLSLYNNKLNGILADEMGLGKTVQVMALIAYLMEFKGNYGPHLIIVPNAVLVNWKSELHTWLPTVSCIYYVGGKDQRSKLFSQVVSAMKFNVLVTTYEFIMYDRSRLSKIDWKYIIIDEAQRMKDRDSVLARDLDRYRCHRRLLLTGTPLQNDLKELWSLLNLLLPEVFDNRKAFHDWFSKPFQREGPTQNAEDDWLETEKKVIIIHRLHQILEPFMLRRRVEDVEGSLPPKVSIVLRCRMSAFQSFIYDWVKSTGTLRLDPEDENLKVEKNPVYQPKQYKTLNNRCMELRKTCNHPLLNYPYFTDLSKDFLIRSCGKLWILDRILIKLQRTGHRVLLFSTMTKLLDILEEYLQWRRLVYRRIDGTTSLEDRESAIVDFNGQDSECFIFLLSIRAAGRGLNLQSADTVIIYDPDPNPKNEEQAVARAHRIGQTREVKVIYMEAVVDKIPSHQKEDELRSGGIVDMEDELAGKDRYMGSIEGLIRNNIQQYKIDMADEVINAGRFDQRTTHEERRMTLETLLHDEERYQETVHDVPSLQQVNRMIARSKEEVELFDQMDEELDWIEEMTQHDQVPKWLRATTKEVNATIAALSKRPSKNTLLGSNIAVESIEIGSAERRRGRPKGKKPPSYRELEDENGEYSEASSEERNGYSAQEEEEIGEFEDDGDSGAEGTHPIDKDQLDEDGPLCDGGYEFPRSSESARNNHMVEEAGTSGSSSDSQRLTQTVSPSVSSQKFGSLSALDAKPSSVSKRMTDELEEGEIAVSGDSHMDHQQSGSWIHDRDEGEDEQVLQPKIKRKRSLRVRPRNAMERPEEKSGSEMASLQHGESSPLAIQADHRYPGPSKTDLEPKSFGDSNSIRHDQIESTLKNKRILPSRRVANTSKLHGSPKPSRLNCISAPSEDGEHSRESWEQKPMNSSGSSAFGTKMPEIIQRRCKNVINKLQRRIDKEGHQIVPLVTDLWKRIENSGFTGGSGNSLLDLRKIDQRIDRLEYNGVMDLIFDVQFMLKGAMHFYGFSYEVRTEARKVHDLFFDLLKIAFPDGDFREARKGLSFSGQVSASNVTFPKQGAVSQNKRHKQINEVENDPCPSQKPLQRGFPSGVENTRTKGHVSQKESRIAIGSGSSREQPQQDDSPVLTHPGELVVCKKRRNEREKSLGKTRTGSAGPGPVSPPPAIRSPGPKDARLAQQAGWPTQPGQQPNGSGSGSGSVGWANPVKRLRTDSGKRRPSHL</sequence>
<accession>A0ACB9Q2Y8</accession>
<proteinExistence type="predicted"/>